<dbReference type="Gene3D" id="3.40.50.150">
    <property type="entry name" value="Vaccinia Virus protein VP39"/>
    <property type="match status" value="1"/>
</dbReference>
<dbReference type="SUPFAM" id="SSF53335">
    <property type="entry name" value="S-adenosyl-L-methionine-dependent methyltransferases"/>
    <property type="match status" value="1"/>
</dbReference>
<evidence type="ECO:0000256" key="4">
    <source>
        <dbReference type="ARBA" id="ARBA00023453"/>
    </source>
</evidence>
<dbReference type="AlphaFoldDB" id="A0AAW1PK89"/>
<comment type="similarity">
    <text evidence="4">Belongs to the class I-like SAM-binding methyltransferase superfamily. Cation-dependent O-methyltransferase family.</text>
</comment>
<protein>
    <recommendedName>
        <fullName evidence="7">Caffeoyl-CoA O-methyltransferase</fullName>
    </recommendedName>
</protein>
<keyword evidence="3" id="KW-0949">S-adenosyl-L-methionine</keyword>
<dbReference type="InterPro" id="IPR002935">
    <property type="entry name" value="SAM_O-MeTrfase"/>
</dbReference>
<dbReference type="EMBL" id="JALJOR010000011">
    <property type="protein sequence ID" value="KAK9808865.1"/>
    <property type="molecule type" value="Genomic_DNA"/>
</dbReference>
<evidence type="ECO:0000313" key="5">
    <source>
        <dbReference type="EMBL" id="KAK9808865.1"/>
    </source>
</evidence>
<reference evidence="5 6" key="1">
    <citation type="journal article" date="2024" name="Nat. Commun.">
        <title>Phylogenomics reveals the evolutionary origins of lichenization in chlorophyte algae.</title>
        <authorList>
            <person name="Puginier C."/>
            <person name="Libourel C."/>
            <person name="Otte J."/>
            <person name="Skaloud P."/>
            <person name="Haon M."/>
            <person name="Grisel S."/>
            <person name="Petersen M."/>
            <person name="Berrin J.G."/>
            <person name="Delaux P.M."/>
            <person name="Dal Grande F."/>
            <person name="Keller J."/>
        </authorList>
    </citation>
    <scope>NUCLEOTIDE SEQUENCE [LARGE SCALE GENOMIC DNA]</scope>
    <source>
        <strain evidence="5 6">SAG 2043</strain>
    </source>
</reference>
<evidence type="ECO:0008006" key="7">
    <source>
        <dbReference type="Google" id="ProtNLM"/>
    </source>
</evidence>
<sequence>MRAVLPLEACFPVAPNGFNSSLVSAGMLASLIMPCLLGVHKTCTRPLLSLRQSHPSVRCFSTSEDASPKPITQLDSRLYPYLLAHTREPKVLQRLRAETVKQVPRGAHMLISPEQGQFMAWLVETLGATRIIELGIFTGYSALAMALAIPASGTLVACEKDPAPLELAKRYWKEAEVDSKIDLRVGAALDSLHALLEEGHADSFDFAFVDANKRQYWEYYELLLQLVRPGGVIAVDNVLFYGRVADPEEISKATVAIREFNDRIMDDDRITLSIAPIGDGIALCTRRAVPQAKAGL</sequence>
<comment type="caution">
    <text evidence="5">The sequence shown here is derived from an EMBL/GenBank/DDBJ whole genome shotgun (WGS) entry which is preliminary data.</text>
</comment>
<evidence type="ECO:0000256" key="1">
    <source>
        <dbReference type="ARBA" id="ARBA00022603"/>
    </source>
</evidence>
<dbReference type="GO" id="GO:0008171">
    <property type="term" value="F:O-methyltransferase activity"/>
    <property type="evidence" value="ECO:0007669"/>
    <property type="project" value="InterPro"/>
</dbReference>
<organism evidence="5 6">
    <name type="scientific">[Myrmecia] bisecta</name>
    <dbReference type="NCBI Taxonomy" id="41462"/>
    <lineage>
        <taxon>Eukaryota</taxon>
        <taxon>Viridiplantae</taxon>
        <taxon>Chlorophyta</taxon>
        <taxon>core chlorophytes</taxon>
        <taxon>Trebouxiophyceae</taxon>
        <taxon>Trebouxiales</taxon>
        <taxon>Trebouxiaceae</taxon>
        <taxon>Myrmecia</taxon>
    </lineage>
</organism>
<dbReference type="CDD" id="cd02440">
    <property type="entry name" value="AdoMet_MTases"/>
    <property type="match status" value="1"/>
</dbReference>
<dbReference type="PANTHER" id="PTHR10509">
    <property type="entry name" value="O-METHYLTRANSFERASE-RELATED"/>
    <property type="match status" value="1"/>
</dbReference>
<keyword evidence="6" id="KW-1185">Reference proteome</keyword>
<dbReference type="PANTHER" id="PTHR10509:SF14">
    <property type="entry name" value="CAFFEOYL-COA O-METHYLTRANSFERASE 3-RELATED"/>
    <property type="match status" value="1"/>
</dbReference>
<dbReference type="PROSITE" id="PS51682">
    <property type="entry name" value="SAM_OMT_I"/>
    <property type="match status" value="1"/>
</dbReference>
<evidence type="ECO:0000256" key="3">
    <source>
        <dbReference type="ARBA" id="ARBA00022691"/>
    </source>
</evidence>
<dbReference type="Proteomes" id="UP001489004">
    <property type="component" value="Unassembled WGS sequence"/>
</dbReference>
<name>A0AAW1PK89_9CHLO</name>
<proteinExistence type="inferred from homology"/>
<dbReference type="InterPro" id="IPR029063">
    <property type="entry name" value="SAM-dependent_MTases_sf"/>
</dbReference>
<evidence type="ECO:0000256" key="2">
    <source>
        <dbReference type="ARBA" id="ARBA00022679"/>
    </source>
</evidence>
<dbReference type="GO" id="GO:0032259">
    <property type="term" value="P:methylation"/>
    <property type="evidence" value="ECO:0007669"/>
    <property type="project" value="UniProtKB-KW"/>
</dbReference>
<keyword evidence="1" id="KW-0489">Methyltransferase</keyword>
<accession>A0AAW1PK89</accession>
<dbReference type="InterPro" id="IPR050362">
    <property type="entry name" value="Cation-dep_OMT"/>
</dbReference>
<keyword evidence="2" id="KW-0808">Transferase</keyword>
<dbReference type="Pfam" id="PF01596">
    <property type="entry name" value="Methyltransf_3"/>
    <property type="match status" value="1"/>
</dbReference>
<gene>
    <name evidence="5" type="ORF">WJX72_005422</name>
</gene>
<evidence type="ECO:0000313" key="6">
    <source>
        <dbReference type="Proteomes" id="UP001489004"/>
    </source>
</evidence>
<dbReference type="GO" id="GO:0008757">
    <property type="term" value="F:S-adenosylmethionine-dependent methyltransferase activity"/>
    <property type="evidence" value="ECO:0007669"/>
    <property type="project" value="TreeGrafter"/>
</dbReference>